<proteinExistence type="inferred from homology"/>
<dbReference type="GO" id="GO:0016787">
    <property type="term" value="F:hydrolase activity"/>
    <property type="evidence" value="ECO:0007669"/>
    <property type="project" value="UniProtKB-KW"/>
</dbReference>
<dbReference type="PANTHER" id="PTHR42951:SF4">
    <property type="entry name" value="ACYL-COENZYME A THIOESTERASE MBLAC2"/>
    <property type="match status" value="1"/>
</dbReference>
<dbReference type="CDD" id="cd16282">
    <property type="entry name" value="metallo-hydrolase-like_MBL-fold"/>
    <property type="match status" value="1"/>
</dbReference>
<reference evidence="4 5" key="1">
    <citation type="journal article" date="2011" name="Front. Microbiol.">
        <title>Genomic signatures of strain selection and enhancement in Bacillus atrophaeus var. globigii, a historical biowarfare simulant.</title>
        <authorList>
            <person name="Gibbons H.S."/>
            <person name="Broomall S.M."/>
            <person name="McNew L.A."/>
            <person name="Daligault H."/>
            <person name="Chapman C."/>
            <person name="Bruce D."/>
            <person name="Karavis M."/>
            <person name="Krepps M."/>
            <person name="McGregor P.A."/>
            <person name="Hong C."/>
            <person name="Park K.H."/>
            <person name="Akmal A."/>
            <person name="Feldman A."/>
            <person name="Lin J.S."/>
            <person name="Chang W.E."/>
            <person name="Higgs B.W."/>
            <person name="Demirev P."/>
            <person name="Lindquist J."/>
            <person name="Liem A."/>
            <person name="Fochler E."/>
            <person name="Read T.D."/>
            <person name="Tapia R."/>
            <person name="Johnson S."/>
            <person name="Bishop-Lilly K.A."/>
            <person name="Detter C."/>
            <person name="Han C."/>
            <person name="Sozhamannan S."/>
            <person name="Rosenzweig C.N."/>
            <person name="Skowronski E.W."/>
        </authorList>
    </citation>
    <scope>NUCLEOTIDE SEQUENCE [LARGE SCALE GENOMIC DNA]</scope>
    <source>
        <strain evidence="4 5">CL-SP19</strain>
    </source>
</reference>
<dbReference type="GO" id="GO:0017001">
    <property type="term" value="P:antibiotic catabolic process"/>
    <property type="evidence" value="ECO:0007669"/>
    <property type="project" value="UniProtKB-ARBA"/>
</dbReference>
<evidence type="ECO:0000313" key="4">
    <source>
        <dbReference type="EMBL" id="RUO75362.1"/>
    </source>
</evidence>
<evidence type="ECO:0000259" key="3">
    <source>
        <dbReference type="SMART" id="SM00849"/>
    </source>
</evidence>
<comment type="caution">
    <text evidence="4">The sequence shown here is derived from an EMBL/GenBank/DDBJ whole genome shotgun (WGS) entry which is preliminary data.</text>
</comment>
<gene>
    <name evidence="4" type="ORF">CWI81_10335</name>
</gene>
<evidence type="ECO:0000256" key="2">
    <source>
        <dbReference type="SAM" id="SignalP"/>
    </source>
</evidence>
<comment type="similarity">
    <text evidence="1">Belongs to the metallo-beta-lactamase superfamily. Class-B beta-lactamase family.</text>
</comment>
<accession>A0A432ZDB3</accession>
<dbReference type="Proteomes" id="UP000287908">
    <property type="component" value="Unassembled WGS sequence"/>
</dbReference>
<dbReference type="PANTHER" id="PTHR42951">
    <property type="entry name" value="METALLO-BETA-LACTAMASE DOMAIN-CONTAINING"/>
    <property type="match status" value="1"/>
</dbReference>
<keyword evidence="2" id="KW-0732">Signal</keyword>
<dbReference type="InterPro" id="IPR001279">
    <property type="entry name" value="Metallo-B-lactamas"/>
</dbReference>
<dbReference type="InterPro" id="IPR036866">
    <property type="entry name" value="RibonucZ/Hydroxyglut_hydro"/>
</dbReference>
<dbReference type="SUPFAM" id="SSF56281">
    <property type="entry name" value="Metallo-hydrolase/oxidoreductase"/>
    <property type="match status" value="1"/>
</dbReference>
<organism evidence="4 5">
    <name type="scientific">Idiomarina seosinensis</name>
    <dbReference type="NCBI Taxonomy" id="281739"/>
    <lineage>
        <taxon>Bacteria</taxon>
        <taxon>Pseudomonadati</taxon>
        <taxon>Pseudomonadota</taxon>
        <taxon>Gammaproteobacteria</taxon>
        <taxon>Alteromonadales</taxon>
        <taxon>Idiomarinaceae</taxon>
        <taxon>Idiomarina</taxon>
    </lineage>
</organism>
<feature type="domain" description="Metallo-beta-lactamase" evidence="3">
    <location>
        <begin position="43"/>
        <end position="217"/>
    </location>
</feature>
<name>A0A432ZDB3_9GAMM</name>
<keyword evidence="4" id="KW-0378">Hydrolase</keyword>
<dbReference type="OrthoDB" id="9769598at2"/>
<keyword evidence="5" id="KW-1185">Reference proteome</keyword>
<dbReference type="Pfam" id="PF00753">
    <property type="entry name" value="Lactamase_B"/>
    <property type="match status" value="1"/>
</dbReference>
<sequence length="280" mass="30914">MKKIALLMGLALATSATAQNRFDDVNVEATKVASNVHMVTGAGGNMALMHGADGVLLIDDQYQQMAEKISTKIKDLTGESVRYLINTHFHGDHVGSNMWFKEQHNSTIMAHDNVRKRLAADDDFNPAGLPALTFDSTVTLHINGDTVHVFYLPDGHTDGDVAVWFEKANVLHPGDLFFNERFPFIDLGSGGDVEGYIDNAETLIAKINEDTVIIPGHGPQATKADYQQFVDMIKATKAEVDAMRDSGMALEDALGNGLSDEFKPWAWNFITEERWIKTLY</sequence>
<dbReference type="SMART" id="SM00849">
    <property type="entry name" value="Lactamase_B"/>
    <property type="match status" value="1"/>
</dbReference>
<feature type="chain" id="PRO_5019135300" evidence="2">
    <location>
        <begin position="19"/>
        <end position="280"/>
    </location>
</feature>
<protein>
    <submittedName>
        <fullName evidence="4">MBL fold metallo-hydrolase</fullName>
    </submittedName>
</protein>
<dbReference type="Gene3D" id="3.60.15.10">
    <property type="entry name" value="Ribonuclease Z/Hydroxyacylglutathione hydrolase-like"/>
    <property type="match status" value="1"/>
</dbReference>
<dbReference type="EMBL" id="PIQF01000003">
    <property type="protein sequence ID" value="RUO75362.1"/>
    <property type="molecule type" value="Genomic_DNA"/>
</dbReference>
<evidence type="ECO:0000256" key="1">
    <source>
        <dbReference type="ARBA" id="ARBA00005250"/>
    </source>
</evidence>
<feature type="signal peptide" evidence="2">
    <location>
        <begin position="1"/>
        <end position="18"/>
    </location>
</feature>
<dbReference type="AlphaFoldDB" id="A0A432ZDB3"/>
<dbReference type="InterPro" id="IPR050855">
    <property type="entry name" value="NDM-1-like"/>
</dbReference>
<evidence type="ECO:0000313" key="5">
    <source>
        <dbReference type="Proteomes" id="UP000287908"/>
    </source>
</evidence>
<dbReference type="RefSeq" id="WP_126785235.1">
    <property type="nucleotide sequence ID" value="NZ_PIQF01000003.1"/>
</dbReference>